<protein>
    <recommendedName>
        <fullName evidence="6">Bifunctional inhibitor/plant lipid transfer protein/seed storage helical domain-containing protein</fullName>
    </recommendedName>
</protein>
<organism evidence="7 8">
    <name type="scientific">Stephania cephalantha</name>
    <dbReference type="NCBI Taxonomy" id="152367"/>
    <lineage>
        <taxon>Eukaryota</taxon>
        <taxon>Viridiplantae</taxon>
        <taxon>Streptophyta</taxon>
        <taxon>Embryophyta</taxon>
        <taxon>Tracheophyta</taxon>
        <taxon>Spermatophyta</taxon>
        <taxon>Magnoliopsida</taxon>
        <taxon>Ranunculales</taxon>
        <taxon>Menispermaceae</taxon>
        <taxon>Menispermoideae</taxon>
        <taxon>Cissampelideae</taxon>
        <taxon>Stephania</taxon>
    </lineage>
</organism>
<evidence type="ECO:0000259" key="6">
    <source>
        <dbReference type="SMART" id="SM00499"/>
    </source>
</evidence>
<comment type="caution">
    <text evidence="7">The sequence shown here is derived from an EMBL/GenBank/DDBJ whole genome shotgun (WGS) entry which is preliminary data.</text>
</comment>
<proteinExistence type="inferred from homology"/>
<accession>A0AAP0LBB0</accession>
<reference evidence="7 8" key="1">
    <citation type="submission" date="2024-01" db="EMBL/GenBank/DDBJ databases">
        <title>Genome assemblies of Stephania.</title>
        <authorList>
            <person name="Yang L."/>
        </authorList>
    </citation>
    <scope>NUCLEOTIDE SEQUENCE [LARGE SCALE GENOMIC DNA]</scope>
    <source>
        <strain evidence="7">JXDWG</strain>
        <tissue evidence="7">Leaf</tissue>
    </source>
</reference>
<evidence type="ECO:0000256" key="3">
    <source>
        <dbReference type="ARBA" id="ARBA00023157"/>
    </source>
</evidence>
<dbReference type="EMBL" id="JBBNAG010000001">
    <property type="protein sequence ID" value="KAK9166515.1"/>
    <property type="molecule type" value="Genomic_DNA"/>
</dbReference>
<dbReference type="Gene3D" id="1.10.110.10">
    <property type="entry name" value="Plant lipid-transfer and hydrophobic proteins"/>
    <property type="match status" value="1"/>
</dbReference>
<evidence type="ECO:0000313" key="8">
    <source>
        <dbReference type="Proteomes" id="UP001419268"/>
    </source>
</evidence>
<sequence length="297" mass="32663">MWRSKRRSETRVKSTKFWDLVQTRIPRMSQWRLKRGNLVLLPSPRVNDPLAFVNATTVAGALASSIVAAVGALAIVLGFVIGIVGSFEGLIYSRLDPLHRLRHSRRSPRLSSSFSCSVFLFCSVVRDSILNDFFLDSACVHEDVGHLDLRFFLRIEVFDWNDDDEERERACVIDLAFSATSIEEECANKFTKVTMCLDYGTGKAAQPSSECCSSVKDIKIKDSACLCFFIQQVHSGGPNLKSLGLQEARILQLPKACGINATLSDCAKSSDNQLIAQGSALEETSRADPGYTGPACG</sequence>
<keyword evidence="8" id="KW-1185">Reference proteome</keyword>
<dbReference type="Proteomes" id="UP001419268">
    <property type="component" value="Unassembled WGS sequence"/>
</dbReference>
<feature type="transmembrane region" description="Helical" evidence="5">
    <location>
        <begin position="66"/>
        <end position="92"/>
    </location>
</feature>
<evidence type="ECO:0000256" key="5">
    <source>
        <dbReference type="SAM" id="Phobius"/>
    </source>
</evidence>
<dbReference type="PANTHER" id="PTHR33044">
    <property type="entry name" value="BIFUNCTIONAL INHIBITOR/LIPID-TRANSFER PROTEIN/SEED STORAGE 2S ALBUMIN SUPERFAMILY PROTEIN-RELATED"/>
    <property type="match status" value="1"/>
</dbReference>
<evidence type="ECO:0000256" key="1">
    <source>
        <dbReference type="ARBA" id="ARBA00009748"/>
    </source>
</evidence>
<keyword evidence="3" id="KW-1015">Disulfide bond</keyword>
<dbReference type="CDD" id="cd00010">
    <property type="entry name" value="AAI_LTSS"/>
    <property type="match status" value="1"/>
</dbReference>
<feature type="domain" description="Bifunctional inhibitor/plant lipid transfer protein/seed storage helical" evidence="6">
    <location>
        <begin position="186"/>
        <end position="266"/>
    </location>
</feature>
<keyword evidence="4" id="KW-0325">Glycoprotein</keyword>
<dbReference type="InterPro" id="IPR036312">
    <property type="entry name" value="Bifun_inhib/LTP/seed_sf"/>
</dbReference>
<gene>
    <name evidence="7" type="ORF">Scep_001706</name>
</gene>
<keyword evidence="5" id="KW-0812">Transmembrane</keyword>
<dbReference type="InterPro" id="IPR043325">
    <property type="entry name" value="LTSS"/>
</dbReference>
<name>A0AAP0LBB0_9MAGN</name>
<dbReference type="AlphaFoldDB" id="A0AAP0LBB0"/>
<dbReference type="SUPFAM" id="SSF47699">
    <property type="entry name" value="Bifunctional inhibitor/lipid-transfer protein/seed storage 2S albumin"/>
    <property type="match status" value="1"/>
</dbReference>
<dbReference type="Pfam" id="PF14368">
    <property type="entry name" value="LTP_2"/>
    <property type="match status" value="1"/>
</dbReference>
<keyword evidence="5" id="KW-0472">Membrane</keyword>
<evidence type="ECO:0000256" key="2">
    <source>
        <dbReference type="ARBA" id="ARBA00022729"/>
    </source>
</evidence>
<evidence type="ECO:0000313" key="7">
    <source>
        <dbReference type="EMBL" id="KAK9166515.1"/>
    </source>
</evidence>
<keyword evidence="5" id="KW-1133">Transmembrane helix</keyword>
<dbReference type="InterPro" id="IPR016140">
    <property type="entry name" value="Bifunc_inhib/LTP/seed_store"/>
</dbReference>
<dbReference type="SMART" id="SM00499">
    <property type="entry name" value="AAI"/>
    <property type="match status" value="1"/>
</dbReference>
<comment type="similarity">
    <text evidence="1">Belongs to the plant LTP family.</text>
</comment>
<evidence type="ECO:0000256" key="4">
    <source>
        <dbReference type="ARBA" id="ARBA00023180"/>
    </source>
</evidence>
<keyword evidence="2" id="KW-0732">Signal</keyword>